<proteinExistence type="predicted"/>
<evidence type="ECO:0000256" key="1">
    <source>
        <dbReference type="SAM" id="MobiDB-lite"/>
    </source>
</evidence>
<name>A0AA43QPL4_9LECA</name>
<feature type="region of interest" description="Disordered" evidence="1">
    <location>
        <begin position="136"/>
        <end position="168"/>
    </location>
</feature>
<accession>A0AA43QPL4</accession>
<organism evidence="3 4">
    <name type="scientific">Ramalina farinacea</name>
    <dbReference type="NCBI Taxonomy" id="258253"/>
    <lineage>
        <taxon>Eukaryota</taxon>
        <taxon>Fungi</taxon>
        <taxon>Dikarya</taxon>
        <taxon>Ascomycota</taxon>
        <taxon>Pezizomycotina</taxon>
        <taxon>Lecanoromycetes</taxon>
        <taxon>OSLEUM clade</taxon>
        <taxon>Lecanoromycetidae</taxon>
        <taxon>Lecanorales</taxon>
        <taxon>Lecanorineae</taxon>
        <taxon>Ramalinaceae</taxon>
        <taxon>Ramalina</taxon>
    </lineage>
</organism>
<protein>
    <recommendedName>
        <fullName evidence="2">DUF4604 domain-containing protein</fullName>
    </recommendedName>
</protein>
<dbReference type="InterPro" id="IPR027911">
    <property type="entry name" value="DUF4604"/>
</dbReference>
<evidence type="ECO:0000259" key="2">
    <source>
        <dbReference type="Pfam" id="PF15377"/>
    </source>
</evidence>
<feature type="domain" description="DUF4604" evidence="2">
    <location>
        <begin position="6"/>
        <end position="166"/>
    </location>
</feature>
<dbReference type="Pfam" id="PF15377">
    <property type="entry name" value="DUF4604"/>
    <property type="match status" value="1"/>
</dbReference>
<keyword evidence="4" id="KW-1185">Reference proteome</keyword>
<dbReference type="Proteomes" id="UP001161017">
    <property type="component" value="Unassembled WGS sequence"/>
</dbReference>
<dbReference type="EMBL" id="JAPUFD010000009">
    <property type="protein sequence ID" value="MDI1489399.1"/>
    <property type="molecule type" value="Genomic_DNA"/>
</dbReference>
<feature type="compositionally biased region" description="Polar residues" evidence="1">
    <location>
        <begin position="72"/>
        <end position="88"/>
    </location>
</feature>
<evidence type="ECO:0000313" key="4">
    <source>
        <dbReference type="Proteomes" id="UP001161017"/>
    </source>
</evidence>
<comment type="caution">
    <text evidence="3">The sequence shown here is derived from an EMBL/GenBank/DDBJ whole genome shotgun (WGS) entry which is preliminary data.</text>
</comment>
<evidence type="ECO:0000313" key="3">
    <source>
        <dbReference type="EMBL" id="MDI1489399.1"/>
    </source>
</evidence>
<feature type="compositionally biased region" description="Polar residues" evidence="1">
    <location>
        <begin position="27"/>
        <end position="36"/>
    </location>
</feature>
<reference evidence="3" key="1">
    <citation type="journal article" date="2023" name="Genome Biol. Evol.">
        <title>First Whole Genome Sequence and Flow Cytometry Genome Size Data for the Lichen-Forming Fungus Ramalina farinacea (Ascomycota).</title>
        <authorList>
            <person name="Llewellyn T."/>
            <person name="Mian S."/>
            <person name="Hill R."/>
            <person name="Leitch I.J."/>
            <person name="Gaya E."/>
        </authorList>
    </citation>
    <scope>NUCLEOTIDE SEQUENCE</scope>
    <source>
        <strain evidence="3">LIQ254RAFAR</strain>
    </source>
</reference>
<feature type="region of interest" description="Disordered" evidence="1">
    <location>
        <begin position="22"/>
        <end position="112"/>
    </location>
</feature>
<dbReference type="AlphaFoldDB" id="A0AA43QPL4"/>
<gene>
    <name evidence="3" type="ORF">OHK93_008677</name>
</gene>
<sequence>MTFNAKNLSYHTHEPVFLQRLRHEHQGSSPGMNRTPVNDRRKHLKQSAEDDQPTYVMEGDGETVSKADFDQMVSQSDIETQNVGNAVNTGKEDVPGKRQALQGSPLTTPCDAIQSHTTTIGAKSRKRGIKAVNESAELSCDQNSEKKPQTPIKGKRSKKVKLSFEDID</sequence>